<reference evidence="2 3" key="1">
    <citation type="submission" date="2018-06" db="EMBL/GenBank/DDBJ databases">
        <title>Comparative genomics reveals the genomic features of Rhizophagus irregularis, R. cerebriforme, R. diaphanum and Gigaspora rosea, and their symbiotic lifestyle signature.</title>
        <authorList>
            <person name="Morin E."/>
            <person name="San Clemente H."/>
            <person name="Chen E.C.H."/>
            <person name="De La Providencia I."/>
            <person name="Hainaut M."/>
            <person name="Kuo A."/>
            <person name="Kohler A."/>
            <person name="Murat C."/>
            <person name="Tang N."/>
            <person name="Roy S."/>
            <person name="Loubradou J."/>
            <person name="Henrissat B."/>
            <person name="Grigoriev I.V."/>
            <person name="Corradi N."/>
            <person name="Roux C."/>
            <person name="Martin F.M."/>
        </authorList>
    </citation>
    <scope>NUCLEOTIDE SEQUENCE [LARGE SCALE GENOMIC DNA]</scope>
    <source>
        <strain evidence="2 3">DAOM 194757</strain>
    </source>
</reference>
<organism evidence="2 3">
    <name type="scientific">Gigaspora rosea</name>
    <dbReference type="NCBI Taxonomy" id="44941"/>
    <lineage>
        <taxon>Eukaryota</taxon>
        <taxon>Fungi</taxon>
        <taxon>Fungi incertae sedis</taxon>
        <taxon>Mucoromycota</taxon>
        <taxon>Glomeromycotina</taxon>
        <taxon>Glomeromycetes</taxon>
        <taxon>Diversisporales</taxon>
        <taxon>Gigasporaceae</taxon>
        <taxon>Gigaspora</taxon>
    </lineage>
</organism>
<keyword evidence="3" id="KW-1185">Reference proteome</keyword>
<name>A0A397U4V9_9GLOM</name>
<evidence type="ECO:0000256" key="1">
    <source>
        <dbReference type="SAM" id="MobiDB-lite"/>
    </source>
</evidence>
<sequence length="120" mass="13715">MNPSKKLQLVQKESKKSFGTENESQNIQSLQDGLSQKKLNCADGYCLFNNDNNKNKVHPATGSEYPIAFLIIKFKQSVTLKAWLDFLKEKNSEWNPVIFMVNDADEFEKLQEELVAIATE</sequence>
<feature type="region of interest" description="Disordered" evidence="1">
    <location>
        <begin position="1"/>
        <end position="24"/>
    </location>
</feature>
<evidence type="ECO:0000313" key="3">
    <source>
        <dbReference type="Proteomes" id="UP000266673"/>
    </source>
</evidence>
<proteinExistence type="predicted"/>
<dbReference type="AlphaFoldDB" id="A0A397U4V9"/>
<comment type="caution">
    <text evidence="2">The sequence shown here is derived from an EMBL/GenBank/DDBJ whole genome shotgun (WGS) entry which is preliminary data.</text>
</comment>
<protein>
    <submittedName>
        <fullName evidence="2">Uncharacterized protein</fullName>
    </submittedName>
</protein>
<dbReference type="EMBL" id="QKWP01002004">
    <property type="protein sequence ID" value="RIB05315.1"/>
    <property type="molecule type" value="Genomic_DNA"/>
</dbReference>
<evidence type="ECO:0000313" key="2">
    <source>
        <dbReference type="EMBL" id="RIB05315.1"/>
    </source>
</evidence>
<accession>A0A397U4V9</accession>
<dbReference type="Proteomes" id="UP000266673">
    <property type="component" value="Unassembled WGS sequence"/>
</dbReference>
<gene>
    <name evidence="2" type="ORF">C2G38_2219961</name>
</gene>